<dbReference type="Proteomes" id="UP000318528">
    <property type="component" value="Unassembled WGS sequence"/>
</dbReference>
<evidence type="ECO:0000313" key="4">
    <source>
        <dbReference type="Proteomes" id="UP000318669"/>
    </source>
</evidence>
<name>A0A553BUB7_9FLAO</name>
<protein>
    <submittedName>
        <fullName evidence="2">Uncharacterized protein</fullName>
    </submittedName>
</protein>
<accession>A0A553BUB7</accession>
<dbReference type="OrthoDB" id="770454at2"/>
<evidence type="ECO:0000313" key="1">
    <source>
        <dbReference type="EMBL" id="TRX07709.1"/>
    </source>
</evidence>
<comment type="caution">
    <text evidence="2">The sequence shown here is derived from an EMBL/GenBank/DDBJ whole genome shotgun (WGS) entry which is preliminary data.</text>
</comment>
<keyword evidence="3" id="KW-1185">Reference proteome</keyword>
<evidence type="ECO:0000313" key="2">
    <source>
        <dbReference type="EMBL" id="TRX11838.1"/>
    </source>
</evidence>
<gene>
    <name evidence="2" type="ORF">FNW11_04495</name>
    <name evidence="1" type="ORF">FNW12_05460</name>
</gene>
<dbReference type="AlphaFoldDB" id="A0A553BUB7"/>
<sequence length="74" mass="8594">MDLAARKYSFIQELTTVDESLLGKLEKFLKANKKDWFSELSTEEQAEIEIGIKQADNNEFVSHETVMGKFAKWH</sequence>
<organism evidence="2 4">
    <name type="scientific">Flavobacterium gawalongense</name>
    <dbReference type="NCBI Taxonomy" id="2594432"/>
    <lineage>
        <taxon>Bacteria</taxon>
        <taxon>Pseudomonadati</taxon>
        <taxon>Bacteroidota</taxon>
        <taxon>Flavobacteriia</taxon>
        <taxon>Flavobacteriales</taxon>
        <taxon>Flavobacteriaceae</taxon>
        <taxon>Flavobacterium</taxon>
    </lineage>
</organism>
<dbReference type="EMBL" id="VJZL01000005">
    <property type="protein sequence ID" value="TRX11838.1"/>
    <property type="molecule type" value="Genomic_DNA"/>
</dbReference>
<reference evidence="3 4" key="1">
    <citation type="submission" date="2019-07" db="EMBL/GenBank/DDBJ databases">
        <title>Novel species of Flavobacterium.</title>
        <authorList>
            <person name="Liu Q."/>
            <person name="Xin Y.-H."/>
        </authorList>
    </citation>
    <scope>NUCLEOTIDE SEQUENCE [LARGE SCALE GENOMIC DNA]</scope>
    <source>
        <strain evidence="1 3">GSP39</strain>
        <strain evidence="2 4">GSR22</strain>
    </source>
</reference>
<dbReference type="Proteomes" id="UP000318669">
    <property type="component" value="Unassembled WGS sequence"/>
</dbReference>
<dbReference type="RefSeq" id="WP_143386883.1">
    <property type="nucleotide sequence ID" value="NZ_VJZL01000005.1"/>
</dbReference>
<dbReference type="EMBL" id="VJZN01000007">
    <property type="protein sequence ID" value="TRX07709.1"/>
    <property type="molecule type" value="Genomic_DNA"/>
</dbReference>
<evidence type="ECO:0000313" key="3">
    <source>
        <dbReference type="Proteomes" id="UP000318528"/>
    </source>
</evidence>
<proteinExistence type="predicted"/>